<accession>A0ACC0YC43</accession>
<reference evidence="2" key="1">
    <citation type="journal article" date="2023" name="G3 (Bethesda)">
        <title>Genome assembly and association tests identify interacting loci associated with vigor, precocity, and sex in interspecific pistachio rootstocks.</title>
        <authorList>
            <person name="Palmer W."/>
            <person name="Jacygrad E."/>
            <person name="Sagayaradj S."/>
            <person name="Cavanaugh K."/>
            <person name="Han R."/>
            <person name="Bertier L."/>
            <person name="Beede B."/>
            <person name="Kafkas S."/>
            <person name="Golino D."/>
            <person name="Preece J."/>
            <person name="Michelmore R."/>
        </authorList>
    </citation>
    <scope>NUCLEOTIDE SEQUENCE [LARGE SCALE GENOMIC DNA]</scope>
</reference>
<proteinExistence type="predicted"/>
<comment type="caution">
    <text evidence="1">The sequence shown here is derived from an EMBL/GenBank/DDBJ whole genome shotgun (WGS) entry which is preliminary data.</text>
</comment>
<keyword evidence="2" id="KW-1185">Reference proteome</keyword>
<gene>
    <name evidence="1" type="ORF">Pint_25759</name>
</gene>
<dbReference type="EMBL" id="CM047742">
    <property type="protein sequence ID" value="KAJ0034401.1"/>
    <property type="molecule type" value="Genomic_DNA"/>
</dbReference>
<protein>
    <submittedName>
        <fullName evidence="1">Uncharacterized protein</fullName>
    </submittedName>
</protein>
<organism evidence="1 2">
    <name type="scientific">Pistacia integerrima</name>
    <dbReference type="NCBI Taxonomy" id="434235"/>
    <lineage>
        <taxon>Eukaryota</taxon>
        <taxon>Viridiplantae</taxon>
        <taxon>Streptophyta</taxon>
        <taxon>Embryophyta</taxon>
        <taxon>Tracheophyta</taxon>
        <taxon>Spermatophyta</taxon>
        <taxon>Magnoliopsida</taxon>
        <taxon>eudicotyledons</taxon>
        <taxon>Gunneridae</taxon>
        <taxon>Pentapetalae</taxon>
        <taxon>rosids</taxon>
        <taxon>malvids</taxon>
        <taxon>Sapindales</taxon>
        <taxon>Anacardiaceae</taxon>
        <taxon>Pistacia</taxon>
    </lineage>
</organism>
<sequence>MIVPTGFRFNPTDEELIEILERKVSGKAMPLHDCFIVERNLYEHEPEDLEWDQTMAVHKNERYFYCIRENDSREVSGRGWWKATSHVKKINANKECVVGYKRPLTFHKFKDNKRKRNKAVKTNWIMYEYSLESYTTEWRICKIKYKGNQTVQVQEEVENVKKDYSLSNESGGSCSIMEMQSAFVYEELQPPQSIDQTEKIYEPGFGQNMNTEVMDEQQLFLYASCSYDPILTHITNDYYYCDQLEHPFSADVLLPSFWSC</sequence>
<evidence type="ECO:0000313" key="2">
    <source>
        <dbReference type="Proteomes" id="UP001163603"/>
    </source>
</evidence>
<name>A0ACC0YC43_9ROSI</name>
<dbReference type="Proteomes" id="UP001163603">
    <property type="component" value="Chromosome 7"/>
</dbReference>
<evidence type="ECO:0000313" key="1">
    <source>
        <dbReference type="EMBL" id="KAJ0034401.1"/>
    </source>
</evidence>